<keyword evidence="2" id="KW-1185">Reference proteome</keyword>
<gene>
    <name evidence="1" type="ORF">BpHYR1_000465</name>
</gene>
<accession>A0A3M7RMK6</accession>
<evidence type="ECO:0000313" key="1">
    <source>
        <dbReference type="EMBL" id="RNA24771.1"/>
    </source>
</evidence>
<sequence length="64" mass="7460">MSKMKINHFDEGVHICGLIEKKRVVVAVIVNKSFNEGYFHSFVTHFELILWCWGCERKFGSQNA</sequence>
<comment type="caution">
    <text evidence="1">The sequence shown here is derived from an EMBL/GenBank/DDBJ whole genome shotgun (WGS) entry which is preliminary data.</text>
</comment>
<protein>
    <submittedName>
        <fullName evidence="1">Uncharacterized protein</fullName>
    </submittedName>
</protein>
<proteinExistence type="predicted"/>
<dbReference type="AlphaFoldDB" id="A0A3M7RMK6"/>
<dbReference type="EMBL" id="REGN01003053">
    <property type="protein sequence ID" value="RNA24771.1"/>
    <property type="molecule type" value="Genomic_DNA"/>
</dbReference>
<organism evidence="1 2">
    <name type="scientific">Brachionus plicatilis</name>
    <name type="common">Marine rotifer</name>
    <name type="synonym">Brachionus muelleri</name>
    <dbReference type="NCBI Taxonomy" id="10195"/>
    <lineage>
        <taxon>Eukaryota</taxon>
        <taxon>Metazoa</taxon>
        <taxon>Spiralia</taxon>
        <taxon>Gnathifera</taxon>
        <taxon>Rotifera</taxon>
        <taxon>Eurotatoria</taxon>
        <taxon>Monogononta</taxon>
        <taxon>Pseudotrocha</taxon>
        <taxon>Ploima</taxon>
        <taxon>Brachionidae</taxon>
        <taxon>Brachionus</taxon>
    </lineage>
</organism>
<name>A0A3M7RMK6_BRAPC</name>
<reference evidence="1 2" key="1">
    <citation type="journal article" date="2018" name="Sci. Rep.">
        <title>Genomic signatures of local adaptation to the degree of environmental predictability in rotifers.</title>
        <authorList>
            <person name="Franch-Gras L."/>
            <person name="Hahn C."/>
            <person name="Garcia-Roger E.M."/>
            <person name="Carmona M.J."/>
            <person name="Serra M."/>
            <person name="Gomez A."/>
        </authorList>
    </citation>
    <scope>NUCLEOTIDE SEQUENCE [LARGE SCALE GENOMIC DNA]</scope>
    <source>
        <strain evidence="1">HYR1</strain>
    </source>
</reference>
<evidence type="ECO:0000313" key="2">
    <source>
        <dbReference type="Proteomes" id="UP000276133"/>
    </source>
</evidence>
<dbReference type="Proteomes" id="UP000276133">
    <property type="component" value="Unassembled WGS sequence"/>
</dbReference>